<dbReference type="GO" id="GO:0008080">
    <property type="term" value="F:N-acetyltransferase activity"/>
    <property type="evidence" value="ECO:0007669"/>
    <property type="project" value="UniProtKB-ARBA"/>
</dbReference>
<gene>
    <name evidence="4" type="ORF">E0Y62_24640</name>
</gene>
<evidence type="ECO:0000256" key="1">
    <source>
        <dbReference type="ARBA" id="ARBA00022679"/>
    </source>
</evidence>
<proteinExistence type="predicted"/>
<dbReference type="InterPro" id="IPR051016">
    <property type="entry name" value="Diverse_Substrate_AcTransf"/>
</dbReference>
<protein>
    <submittedName>
        <fullName evidence="4">GNAT family N-acetyltransferase</fullName>
    </submittedName>
</protein>
<reference evidence="4 5" key="1">
    <citation type="submission" date="2019-03" db="EMBL/GenBank/DDBJ databases">
        <authorList>
            <person name="Jensen L."/>
            <person name="Storgaard J."/>
            <person name="Sulaj E."/>
            <person name="Schramm A."/>
            <person name="Marshall I.P.G."/>
        </authorList>
    </citation>
    <scope>NUCLEOTIDE SEQUENCE [LARGE SCALE GENOMIC DNA]</scope>
    <source>
        <strain evidence="4 5">2017H2G3</strain>
    </source>
</reference>
<sequence length="151" mass="17585">MNQSIDIRPATNQDVNELYILMMQYIVDFYKQPEPNENELKGLITHLLENPSAGLQLIAEENGEFLGFSTLYFTFSTLKVKRQAILNDLFVVPHARVKKIGERLFQRNLDYIRENDFSSMTWETAKDNIAAQALYKKLGGNLSEWLFYEIK</sequence>
<dbReference type="CDD" id="cd04301">
    <property type="entry name" value="NAT_SF"/>
    <property type="match status" value="1"/>
</dbReference>
<evidence type="ECO:0000313" key="5">
    <source>
        <dbReference type="Proteomes" id="UP000293846"/>
    </source>
</evidence>
<dbReference type="Proteomes" id="UP000293846">
    <property type="component" value="Unassembled WGS sequence"/>
</dbReference>
<dbReference type="SUPFAM" id="SSF55729">
    <property type="entry name" value="Acyl-CoA N-acyltransferases (Nat)"/>
    <property type="match status" value="1"/>
</dbReference>
<comment type="caution">
    <text evidence="4">The sequence shown here is derived from an EMBL/GenBank/DDBJ whole genome shotgun (WGS) entry which is preliminary data.</text>
</comment>
<dbReference type="PANTHER" id="PTHR10545">
    <property type="entry name" value="DIAMINE N-ACETYLTRANSFERASE"/>
    <property type="match status" value="1"/>
</dbReference>
<dbReference type="PROSITE" id="PS51186">
    <property type="entry name" value="GNAT"/>
    <property type="match status" value="1"/>
</dbReference>
<keyword evidence="1 4" id="KW-0808">Transferase</keyword>
<evidence type="ECO:0000256" key="2">
    <source>
        <dbReference type="ARBA" id="ARBA00023315"/>
    </source>
</evidence>
<dbReference type="EMBL" id="SJTH01000068">
    <property type="protein sequence ID" value="TCJ01320.1"/>
    <property type="molecule type" value="Genomic_DNA"/>
</dbReference>
<feature type="domain" description="N-acetyltransferase" evidence="3">
    <location>
        <begin position="5"/>
        <end position="151"/>
    </location>
</feature>
<evidence type="ECO:0000313" key="4">
    <source>
        <dbReference type="EMBL" id="TCJ01320.1"/>
    </source>
</evidence>
<dbReference type="InterPro" id="IPR000182">
    <property type="entry name" value="GNAT_dom"/>
</dbReference>
<dbReference type="InterPro" id="IPR016181">
    <property type="entry name" value="Acyl_CoA_acyltransferase"/>
</dbReference>
<dbReference type="PANTHER" id="PTHR10545:SF29">
    <property type="entry name" value="GH14572P-RELATED"/>
    <property type="match status" value="1"/>
</dbReference>
<dbReference type="OrthoDB" id="9792929at2"/>
<dbReference type="STRING" id="1742358.GCA_001439605_02596"/>
<keyword evidence="2" id="KW-0012">Acyltransferase</keyword>
<dbReference type="Gene3D" id="3.40.630.30">
    <property type="match status" value="1"/>
</dbReference>
<organism evidence="4 5">
    <name type="scientific">Cytobacillus praedii</name>
    <dbReference type="NCBI Taxonomy" id="1742358"/>
    <lineage>
        <taxon>Bacteria</taxon>
        <taxon>Bacillati</taxon>
        <taxon>Bacillota</taxon>
        <taxon>Bacilli</taxon>
        <taxon>Bacillales</taxon>
        <taxon>Bacillaceae</taxon>
        <taxon>Cytobacillus</taxon>
    </lineage>
</organism>
<name>A0A4R1ANB9_9BACI</name>
<dbReference type="AlphaFoldDB" id="A0A4R1ANB9"/>
<accession>A0A4R1ANB9</accession>
<evidence type="ECO:0000259" key="3">
    <source>
        <dbReference type="PROSITE" id="PS51186"/>
    </source>
</evidence>
<dbReference type="Pfam" id="PF00583">
    <property type="entry name" value="Acetyltransf_1"/>
    <property type="match status" value="1"/>
</dbReference>
<keyword evidence="5" id="KW-1185">Reference proteome</keyword>